<sequence length="50" mass="6078">MNYQWKRWNKLQTKSYDAQLLLSVKNLKGQFVSNNIDKLNQLKCQYLIRC</sequence>
<evidence type="ECO:0000313" key="1">
    <source>
        <dbReference type="EMBL" id="CAD8122154.1"/>
    </source>
</evidence>
<dbReference type="AlphaFoldDB" id="A0A8S1R4C1"/>
<keyword evidence="2" id="KW-1185">Reference proteome</keyword>
<proteinExistence type="predicted"/>
<comment type="caution">
    <text evidence="1">The sequence shown here is derived from an EMBL/GenBank/DDBJ whole genome shotgun (WGS) entry which is preliminary data.</text>
</comment>
<gene>
    <name evidence="1" type="ORF">PSON_ATCC_30995.1.T1360143</name>
</gene>
<accession>A0A8S1R4C1</accession>
<dbReference type="Proteomes" id="UP000692954">
    <property type="component" value="Unassembled WGS sequence"/>
</dbReference>
<evidence type="ECO:0000313" key="2">
    <source>
        <dbReference type="Proteomes" id="UP000692954"/>
    </source>
</evidence>
<protein>
    <submittedName>
        <fullName evidence="1">Uncharacterized protein</fullName>
    </submittedName>
</protein>
<organism evidence="1 2">
    <name type="scientific">Paramecium sonneborni</name>
    <dbReference type="NCBI Taxonomy" id="65129"/>
    <lineage>
        <taxon>Eukaryota</taxon>
        <taxon>Sar</taxon>
        <taxon>Alveolata</taxon>
        <taxon>Ciliophora</taxon>
        <taxon>Intramacronucleata</taxon>
        <taxon>Oligohymenophorea</taxon>
        <taxon>Peniculida</taxon>
        <taxon>Parameciidae</taxon>
        <taxon>Paramecium</taxon>
    </lineage>
</organism>
<name>A0A8S1R4C1_9CILI</name>
<reference evidence="1" key="1">
    <citation type="submission" date="2021-01" db="EMBL/GenBank/DDBJ databases">
        <authorList>
            <consortium name="Genoscope - CEA"/>
            <person name="William W."/>
        </authorList>
    </citation>
    <scope>NUCLEOTIDE SEQUENCE</scope>
</reference>
<dbReference type="EMBL" id="CAJJDN010000136">
    <property type="protein sequence ID" value="CAD8122154.1"/>
    <property type="molecule type" value="Genomic_DNA"/>
</dbReference>